<keyword evidence="2" id="KW-1185">Reference proteome</keyword>
<dbReference type="Proteomes" id="UP000529310">
    <property type="component" value="Unassembled WGS sequence"/>
</dbReference>
<organism evidence="1 2">
    <name type="scientific">Microbacterium endophyticum</name>
    <dbReference type="NCBI Taxonomy" id="1526412"/>
    <lineage>
        <taxon>Bacteria</taxon>
        <taxon>Bacillati</taxon>
        <taxon>Actinomycetota</taxon>
        <taxon>Actinomycetes</taxon>
        <taxon>Micrococcales</taxon>
        <taxon>Microbacteriaceae</taxon>
        <taxon>Microbacterium</taxon>
    </lineage>
</organism>
<evidence type="ECO:0000313" key="1">
    <source>
        <dbReference type="EMBL" id="MBB2975061.1"/>
    </source>
</evidence>
<protein>
    <submittedName>
        <fullName evidence="1">Uncharacterized protein</fullName>
    </submittedName>
</protein>
<dbReference type="EMBL" id="JACHWQ010000001">
    <property type="protein sequence ID" value="MBB2975061.1"/>
    <property type="molecule type" value="Genomic_DNA"/>
</dbReference>
<accession>A0A7W4V1D3</accession>
<evidence type="ECO:0000313" key="2">
    <source>
        <dbReference type="Proteomes" id="UP000529310"/>
    </source>
</evidence>
<comment type="caution">
    <text evidence="1">The sequence shown here is derived from an EMBL/GenBank/DDBJ whole genome shotgun (WGS) entry which is preliminary data.</text>
</comment>
<reference evidence="1 2" key="1">
    <citation type="submission" date="2020-08" db="EMBL/GenBank/DDBJ databases">
        <title>Sequencing the genomes of 1000 actinobacteria strains.</title>
        <authorList>
            <person name="Klenk H.-P."/>
        </authorList>
    </citation>
    <scope>NUCLEOTIDE SEQUENCE [LARGE SCALE GENOMIC DNA]</scope>
    <source>
        <strain evidence="1 2">DSM 27099</strain>
    </source>
</reference>
<gene>
    <name evidence="1" type="ORF">FHX49_000602</name>
</gene>
<name>A0A7W4V1D3_9MICO</name>
<sequence>MRDNPADSSDGRLLLREDGWLEPCRVRDIGIVVGDMRNFAHVYLLIVLCLALTGCDPHMFQGRAALRDSEGSLEVAICVDGDVSRISGLERGRSTSQQWTEFWSLDTQQGVSPGTTFVAGASGVNGAEVFYAPTLAPGSELDIAFFDGDETIASAVFRIPSDGVPADDWLQSDGTTSSSACPE</sequence>
<dbReference type="AlphaFoldDB" id="A0A7W4V1D3"/>
<proteinExistence type="predicted"/>
<dbReference type="RefSeq" id="WP_165141899.1">
    <property type="nucleotide sequence ID" value="NZ_CP049255.1"/>
</dbReference>